<evidence type="ECO:0000256" key="5">
    <source>
        <dbReference type="SAM" id="MobiDB-lite"/>
    </source>
</evidence>
<dbReference type="AlphaFoldDB" id="A0A7J0D581"/>
<reference evidence="7 8" key="1">
    <citation type="submission" date="2020-05" db="EMBL/GenBank/DDBJ databases">
        <title>Whole genome shotgun sequence of Streptomyces microflavus NBRC 13062.</title>
        <authorList>
            <person name="Komaki H."/>
            <person name="Tamura T."/>
        </authorList>
    </citation>
    <scope>NUCLEOTIDE SEQUENCE [LARGE SCALE GENOMIC DNA]</scope>
    <source>
        <strain evidence="7 8">NBRC 13062</strain>
    </source>
</reference>
<dbReference type="InterPro" id="IPR032808">
    <property type="entry name" value="DoxX"/>
</dbReference>
<feature type="transmembrane region" description="Helical" evidence="6">
    <location>
        <begin position="48"/>
        <end position="67"/>
    </location>
</feature>
<evidence type="ECO:0000313" key="7">
    <source>
        <dbReference type="EMBL" id="GFN09902.1"/>
    </source>
</evidence>
<feature type="transmembrane region" description="Helical" evidence="6">
    <location>
        <begin position="117"/>
        <end position="136"/>
    </location>
</feature>
<name>A0A7J0D581_STRMI</name>
<dbReference type="EMBL" id="BLWD01000003">
    <property type="protein sequence ID" value="GFN09902.1"/>
    <property type="molecule type" value="Genomic_DNA"/>
</dbReference>
<proteinExistence type="predicted"/>
<protein>
    <recommendedName>
        <fullName evidence="9">DoxX family protein</fullName>
    </recommendedName>
</protein>
<evidence type="ECO:0000256" key="2">
    <source>
        <dbReference type="ARBA" id="ARBA00022692"/>
    </source>
</evidence>
<keyword evidence="3 6" id="KW-1133">Transmembrane helix</keyword>
<evidence type="ECO:0000313" key="8">
    <source>
        <dbReference type="Proteomes" id="UP000498740"/>
    </source>
</evidence>
<dbReference type="GO" id="GO:0016020">
    <property type="term" value="C:membrane"/>
    <property type="evidence" value="ECO:0007669"/>
    <property type="project" value="UniProtKB-SubCell"/>
</dbReference>
<dbReference type="RefSeq" id="WP_190167919.1">
    <property type="nucleotide sequence ID" value="NZ_BMUG01000026.1"/>
</dbReference>
<accession>A0A7J0D581</accession>
<keyword evidence="2 6" id="KW-0812">Transmembrane</keyword>
<sequence length="174" mass="18602">MTSTSHRRHSAGNPAPTGRALVPALSPRQSLRNRVASLAHRYTRISPTVLRVCIGLIFCWFGVLKFFPGASAAEDFAIGAMTELTLGFVPAPVCLILLAVLETGIGLALLTGFLLRWALAAFFLHMAGVFLSLLVMPDAAWHTAAVPTLEGQYVIKNIVLVAACLHIAADELTP</sequence>
<evidence type="ECO:0000256" key="6">
    <source>
        <dbReference type="SAM" id="Phobius"/>
    </source>
</evidence>
<keyword evidence="4 6" id="KW-0472">Membrane</keyword>
<evidence type="ECO:0008006" key="9">
    <source>
        <dbReference type="Google" id="ProtNLM"/>
    </source>
</evidence>
<organism evidence="7 8">
    <name type="scientific">Streptomyces microflavus</name>
    <name type="common">Streptomyces lipmanii</name>
    <dbReference type="NCBI Taxonomy" id="1919"/>
    <lineage>
        <taxon>Bacteria</taxon>
        <taxon>Bacillati</taxon>
        <taxon>Actinomycetota</taxon>
        <taxon>Actinomycetes</taxon>
        <taxon>Kitasatosporales</taxon>
        <taxon>Streptomycetaceae</taxon>
        <taxon>Streptomyces</taxon>
    </lineage>
</organism>
<evidence type="ECO:0000256" key="3">
    <source>
        <dbReference type="ARBA" id="ARBA00022989"/>
    </source>
</evidence>
<gene>
    <name evidence="7" type="ORF">Smic_84580</name>
</gene>
<comment type="subcellular location">
    <subcellularLocation>
        <location evidence="1">Membrane</location>
        <topology evidence="1">Multi-pass membrane protein</topology>
    </subcellularLocation>
</comment>
<feature type="compositionally biased region" description="Basic residues" evidence="5">
    <location>
        <begin position="1"/>
        <end position="10"/>
    </location>
</feature>
<feature type="region of interest" description="Disordered" evidence="5">
    <location>
        <begin position="1"/>
        <end position="21"/>
    </location>
</feature>
<evidence type="ECO:0000256" key="1">
    <source>
        <dbReference type="ARBA" id="ARBA00004141"/>
    </source>
</evidence>
<comment type="caution">
    <text evidence="7">The sequence shown here is derived from an EMBL/GenBank/DDBJ whole genome shotgun (WGS) entry which is preliminary data.</text>
</comment>
<dbReference type="Pfam" id="PF07681">
    <property type="entry name" value="DoxX"/>
    <property type="match status" value="1"/>
</dbReference>
<feature type="transmembrane region" description="Helical" evidence="6">
    <location>
        <begin position="87"/>
        <end position="110"/>
    </location>
</feature>
<evidence type="ECO:0000256" key="4">
    <source>
        <dbReference type="ARBA" id="ARBA00023136"/>
    </source>
</evidence>
<dbReference type="Proteomes" id="UP000498740">
    <property type="component" value="Unassembled WGS sequence"/>
</dbReference>